<dbReference type="RefSeq" id="WP_135762902.1">
    <property type="nucleotide sequence ID" value="NZ_RQHV01000016.1"/>
</dbReference>
<evidence type="ECO:0000313" key="2">
    <source>
        <dbReference type="Proteomes" id="UP000298264"/>
    </source>
</evidence>
<sequence length="139" mass="15337">MPTQPDSRLFDITNKVSQGGAPFNDFLSPDGSYYAFLSKVDINESNQADILFEVVNENWMNNVILKSELSLTKLPPPSPALLYHMVGVDPSALKQVLGLATDDDLVEGEWFLINIAKAASTSDPNQGHLYHPDLDMQES</sequence>
<evidence type="ECO:0000313" key="1">
    <source>
        <dbReference type="EMBL" id="TGN14062.1"/>
    </source>
</evidence>
<dbReference type="EMBL" id="RQHV01000016">
    <property type="protein sequence ID" value="TGN14062.1"/>
    <property type="molecule type" value="Genomic_DNA"/>
</dbReference>
<comment type="caution">
    <text evidence="1">The sequence shown here is derived from an EMBL/GenBank/DDBJ whole genome shotgun (WGS) entry which is preliminary data.</text>
</comment>
<accession>A0A4R9LU03</accession>
<keyword evidence="2" id="KW-1185">Reference proteome</keyword>
<organism evidence="1 2">
    <name type="scientific">Leptospira ilyithenensis</name>
    <dbReference type="NCBI Taxonomy" id="2484901"/>
    <lineage>
        <taxon>Bacteria</taxon>
        <taxon>Pseudomonadati</taxon>
        <taxon>Spirochaetota</taxon>
        <taxon>Spirochaetia</taxon>
        <taxon>Leptospirales</taxon>
        <taxon>Leptospiraceae</taxon>
        <taxon>Leptospira</taxon>
    </lineage>
</organism>
<protein>
    <submittedName>
        <fullName evidence="1">Uncharacterized protein</fullName>
    </submittedName>
</protein>
<gene>
    <name evidence="1" type="ORF">EHS11_02795</name>
</gene>
<dbReference type="AlphaFoldDB" id="A0A4R9LU03"/>
<reference evidence="1" key="1">
    <citation type="journal article" date="2019" name="PLoS Negl. Trop. Dis.">
        <title>Revisiting the worldwide diversity of Leptospira species in the environment.</title>
        <authorList>
            <person name="Vincent A.T."/>
            <person name="Schiettekatte O."/>
            <person name="Bourhy P."/>
            <person name="Veyrier F.J."/>
            <person name="Picardeau M."/>
        </authorList>
    </citation>
    <scope>NUCLEOTIDE SEQUENCE [LARGE SCALE GENOMIC DNA]</scope>
    <source>
        <strain evidence="1">201400974</strain>
    </source>
</reference>
<name>A0A4R9LU03_9LEPT</name>
<dbReference type="Proteomes" id="UP000298264">
    <property type="component" value="Unassembled WGS sequence"/>
</dbReference>
<proteinExistence type="predicted"/>